<dbReference type="InterPro" id="IPR000192">
    <property type="entry name" value="Aminotrans_V_dom"/>
</dbReference>
<dbReference type="PROSITE" id="PS00595">
    <property type="entry name" value="AA_TRANSFER_CLASS_5"/>
    <property type="match status" value="1"/>
</dbReference>
<evidence type="ECO:0000256" key="7">
    <source>
        <dbReference type="ARBA" id="ARBA00023004"/>
    </source>
</evidence>
<dbReference type="EMBL" id="CP155573">
    <property type="protein sequence ID" value="XFO67473.1"/>
    <property type="molecule type" value="Genomic_DNA"/>
</dbReference>
<dbReference type="Gene3D" id="3.40.640.10">
    <property type="entry name" value="Type I PLP-dependent aspartate aminotransferase-like (Major domain)"/>
    <property type="match status" value="1"/>
</dbReference>
<evidence type="ECO:0000256" key="9">
    <source>
        <dbReference type="ARBA" id="ARBA00050776"/>
    </source>
</evidence>
<keyword evidence="13" id="KW-1185">Reference proteome</keyword>
<dbReference type="RefSeq" id="WP_094604232.1">
    <property type="nucleotide sequence ID" value="NZ_CP155573.1"/>
</dbReference>
<keyword evidence="7" id="KW-0408">Iron</keyword>
<feature type="domain" description="Aminotransferase class V" evidence="11">
    <location>
        <begin position="4"/>
        <end position="364"/>
    </location>
</feature>
<dbReference type="PANTHER" id="PTHR11601:SF34">
    <property type="entry name" value="CYSTEINE DESULFURASE"/>
    <property type="match status" value="1"/>
</dbReference>
<dbReference type="InterPro" id="IPR015421">
    <property type="entry name" value="PyrdxlP-dep_Trfase_major"/>
</dbReference>
<keyword evidence="6" id="KW-0663">Pyridoxal phosphate</keyword>
<sequence length="385" mass="42129">MKTIYLNNNATTKVDKAVLEEMRLFYAEVYSNLGVPRLFNAQVQQKVSEARERVAALLGALLEEIIFSASGTESSYAAIYSAIGMFPEKRHIITSKVEHRGMLSIFHDLAKKGYKITEIGVDYNGCLDIEAYKQAIDNDTVIVSFMWANNETGVIFPVEEAAAIAKDKGVLFHTDAVQAVGKIPVCMAKSQIDMLSLSGHKIYAPMGVGALYLRRETVFSPYIKDEYQEKNGNTCLDNIALIIALGKACELAGQYIDIENGYVKSLRNQLQKELMLKIPFVRVNGGRAARLPNTLSIAFDCVETNAILKCLSEVSIYASSGIPCTGDHVGVSHVLQAMSVPSSCIQGVVHFSLCRKTTIEDIKTVACEVPPIITKLRSISALTGS</sequence>
<comment type="similarity">
    <text evidence="2">Belongs to the class-V pyridoxal-phosphate-dependent aminotransferase family. NifS/IscS subfamily.</text>
</comment>
<proteinExistence type="inferred from homology"/>
<protein>
    <recommendedName>
        <fullName evidence="3">cysteine desulfurase</fullName>
        <ecNumber evidence="3">2.8.1.7</ecNumber>
    </recommendedName>
</protein>
<reference evidence="12" key="1">
    <citation type="submission" date="2024-05" db="EMBL/GenBank/DDBJ databases">
        <title>Isolation and characterization of Sporomusa carbonis sp. nov., a carboxydotrophic hydrogenogen in the genus of Sporomusa isolated from a charcoal burning pile.</title>
        <authorList>
            <person name="Boeer T."/>
            <person name="Rosenbaum F."/>
            <person name="Eysell L."/>
            <person name="Mueller V."/>
            <person name="Daniel R."/>
            <person name="Poehlein A."/>
        </authorList>
    </citation>
    <scope>NUCLEOTIDE SEQUENCE [LARGE SCALE GENOMIC DNA]</scope>
    <source>
        <strain evidence="12">DSM 10669</strain>
    </source>
</reference>
<evidence type="ECO:0000256" key="6">
    <source>
        <dbReference type="ARBA" id="ARBA00022898"/>
    </source>
</evidence>
<evidence type="ECO:0000256" key="8">
    <source>
        <dbReference type="ARBA" id="ARBA00023014"/>
    </source>
</evidence>
<evidence type="ECO:0000256" key="2">
    <source>
        <dbReference type="ARBA" id="ARBA00006490"/>
    </source>
</evidence>
<evidence type="ECO:0000256" key="3">
    <source>
        <dbReference type="ARBA" id="ARBA00012239"/>
    </source>
</evidence>
<evidence type="ECO:0000313" key="12">
    <source>
        <dbReference type="EMBL" id="XFO67473.1"/>
    </source>
</evidence>
<evidence type="ECO:0000256" key="5">
    <source>
        <dbReference type="ARBA" id="ARBA00022723"/>
    </source>
</evidence>
<comment type="catalytic activity">
    <reaction evidence="9">
        <text>(sulfur carrier)-H + L-cysteine = (sulfur carrier)-SH + L-alanine</text>
        <dbReference type="Rhea" id="RHEA:43892"/>
        <dbReference type="Rhea" id="RHEA-COMP:14737"/>
        <dbReference type="Rhea" id="RHEA-COMP:14739"/>
        <dbReference type="ChEBI" id="CHEBI:29917"/>
        <dbReference type="ChEBI" id="CHEBI:35235"/>
        <dbReference type="ChEBI" id="CHEBI:57972"/>
        <dbReference type="ChEBI" id="CHEBI:64428"/>
        <dbReference type="EC" id="2.8.1.7"/>
    </reaction>
</comment>
<name>A0ABZ3IPY9_9FIRM</name>
<dbReference type="PIRSF" id="PIRSF005572">
    <property type="entry name" value="NifS"/>
    <property type="match status" value="1"/>
</dbReference>
<dbReference type="InterPro" id="IPR015422">
    <property type="entry name" value="PyrdxlP-dep_Trfase_small"/>
</dbReference>
<dbReference type="PANTHER" id="PTHR11601">
    <property type="entry name" value="CYSTEINE DESULFURYLASE FAMILY MEMBER"/>
    <property type="match status" value="1"/>
</dbReference>
<dbReference type="GO" id="GO:0031071">
    <property type="term" value="F:cysteine desulfurase activity"/>
    <property type="evidence" value="ECO:0007669"/>
    <property type="project" value="UniProtKB-EC"/>
</dbReference>
<evidence type="ECO:0000256" key="1">
    <source>
        <dbReference type="ARBA" id="ARBA00001933"/>
    </source>
</evidence>
<dbReference type="SUPFAM" id="SSF53383">
    <property type="entry name" value="PLP-dependent transferases"/>
    <property type="match status" value="1"/>
</dbReference>
<dbReference type="InterPro" id="IPR020578">
    <property type="entry name" value="Aminotrans_V_PyrdxlP_BS"/>
</dbReference>
<accession>A0ABZ3IPY9</accession>
<dbReference type="Pfam" id="PF00266">
    <property type="entry name" value="Aminotran_5"/>
    <property type="match status" value="1"/>
</dbReference>
<comment type="cofactor">
    <cofactor evidence="1 10">
        <name>pyridoxal 5'-phosphate</name>
        <dbReference type="ChEBI" id="CHEBI:597326"/>
    </cofactor>
</comment>
<gene>
    <name evidence="12" type="primary">nifS</name>
    <name evidence="12" type="ORF">SPSIL_036720</name>
</gene>
<dbReference type="Proteomes" id="UP000216752">
    <property type="component" value="Chromosome"/>
</dbReference>
<evidence type="ECO:0000259" key="11">
    <source>
        <dbReference type="Pfam" id="PF00266"/>
    </source>
</evidence>
<evidence type="ECO:0000256" key="10">
    <source>
        <dbReference type="RuleBase" id="RU004504"/>
    </source>
</evidence>
<evidence type="ECO:0000313" key="13">
    <source>
        <dbReference type="Proteomes" id="UP000216752"/>
    </source>
</evidence>
<dbReference type="InterPro" id="IPR015424">
    <property type="entry name" value="PyrdxlP-dep_Trfase"/>
</dbReference>
<keyword evidence="8" id="KW-0411">Iron-sulfur</keyword>
<keyword evidence="5" id="KW-0479">Metal-binding</keyword>
<dbReference type="Gene3D" id="3.90.1150.10">
    <property type="entry name" value="Aspartate Aminotransferase, domain 1"/>
    <property type="match status" value="1"/>
</dbReference>
<dbReference type="InterPro" id="IPR016454">
    <property type="entry name" value="Cysteine_dSase"/>
</dbReference>
<dbReference type="EC" id="2.8.1.7" evidence="3"/>
<keyword evidence="4 12" id="KW-0808">Transferase</keyword>
<organism evidence="12 13">
    <name type="scientific">Sporomusa silvacetica DSM 10669</name>
    <dbReference type="NCBI Taxonomy" id="1123289"/>
    <lineage>
        <taxon>Bacteria</taxon>
        <taxon>Bacillati</taxon>
        <taxon>Bacillota</taxon>
        <taxon>Negativicutes</taxon>
        <taxon>Selenomonadales</taxon>
        <taxon>Sporomusaceae</taxon>
        <taxon>Sporomusa</taxon>
    </lineage>
</organism>
<evidence type="ECO:0000256" key="4">
    <source>
        <dbReference type="ARBA" id="ARBA00022679"/>
    </source>
</evidence>